<proteinExistence type="predicted"/>
<keyword evidence="1 2" id="KW-0443">Lipid metabolism</keyword>
<evidence type="ECO:0000313" key="4">
    <source>
        <dbReference type="EMBL" id="MCT7979827.1"/>
    </source>
</evidence>
<dbReference type="CDD" id="cd07199">
    <property type="entry name" value="Pat17_PNPLA8_PNPLA9_like"/>
    <property type="match status" value="1"/>
</dbReference>
<dbReference type="PANTHER" id="PTHR24138">
    <property type="entry name" value="INTRACELLLAR PHOSPHOLIPASE A FAMILY"/>
    <property type="match status" value="1"/>
</dbReference>
<dbReference type="PROSITE" id="PS51635">
    <property type="entry name" value="PNPLA"/>
    <property type="match status" value="1"/>
</dbReference>
<dbReference type="SUPFAM" id="SSF52151">
    <property type="entry name" value="FabD/lysophospholipase-like"/>
    <property type="match status" value="1"/>
</dbReference>
<keyword evidence="2" id="KW-0378">Hydrolase</keyword>
<evidence type="ECO:0000256" key="1">
    <source>
        <dbReference type="ARBA" id="ARBA00023098"/>
    </source>
</evidence>
<keyword evidence="5" id="KW-1185">Reference proteome</keyword>
<keyword evidence="2" id="KW-0442">Lipid degradation</keyword>
<dbReference type="EMBL" id="JAMXFA010000028">
    <property type="protein sequence ID" value="MCT7979827.1"/>
    <property type="molecule type" value="Genomic_DNA"/>
</dbReference>
<reference evidence="4 5" key="1">
    <citation type="journal article" date="2022" name="Front. Microbiol.">
        <title>High genomic differentiation and limited gene flow indicate recent cryptic speciation within the genus Laspinema (cyanobacteria).</title>
        <authorList>
            <person name="Stanojkovic A."/>
            <person name="Skoupy S."/>
            <person name="Skaloud P."/>
            <person name="Dvorak P."/>
        </authorList>
    </citation>
    <scope>NUCLEOTIDE SEQUENCE [LARGE SCALE GENOMIC DNA]</scope>
    <source>
        <strain evidence="4 5">D3b</strain>
    </source>
</reference>
<protein>
    <submittedName>
        <fullName evidence="4">Patatin-like phospholipase family protein</fullName>
    </submittedName>
</protein>
<feature type="short sequence motif" description="GXGXXG" evidence="2">
    <location>
        <begin position="14"/>
        <end position="19"/>
    </location>
</feature>
<sequence length="371" mass="42300">MSSQRKYRILALDGGGIRGVIAARIIQEIEKEIHQPFNQYFDMIVGTSTGSILAAGLAIGLSPATIIQIYRQEGRRIFNSSWFKKNISHWLKQPKYSNEGLISVLKEYLRHDQFGEIEFGQIPQISRAKLLILAYDLFYRNTTFFISHLPESQKRWFNDVKLWEICVCSASAPTFFPPYELKWQDEERGEEWKFPHVDGGVAANNPSLAALSHVVGAEKQELKDVAILSVGTGKTTEPLQYEEVKNWGTVKWGEQIANVFMGSQFQISSDICRQILISANPNGYLRLQFPLNETVKRNTEFSASKYLAKKQQVNVYNGQKISEQMDDASERNIDQLLEATESFLRSENYMQVDGKHLSVKEAISKFIQDNA</sequence>
<dbReference type="InterPro" id="IPR047156">
    <property type="entry name" value="Teg/CotR/CapV-like"/>
</dbReference>
<feature type="active site" description="Nucleophile" evidence="2">
    <location>
        <position position="48"/>
    </location>
</feature>
<comment type="caution">
    <text evidence="4">The sequence shown here is derived from an EMBL/GenBank/DDBJ whole genome shotgun (WGS) entry which is preliminary data.</text>
</comment>
<feature type="short sequence motif" description="DGA/G" evidence="2">
    <location>
        <begin position="198"/>
        <end position="200"/>
    </location>
</feature>
<dbReference type="InterPro" id="IPR016035">
    <property type="entry name" value="Acyl_Trfase/lysoPLipase"/>
</dbReference>
<dbReference type="Pfam" id="PF01734">
    <property type="entry name" value="Patatin"/>
    <property type="match status" value="1"/>
</dbReference>
<name>A0ABT2NAX2_9CYAN</name>
<gene>
    <name evidence="4" type="ORF">NG792_19085</name>
</gene>
<dbReference type="Gene3D" id="3.40.1090.10">
    <property type="entry name" value="Cytosolic phospholipase A2 catalytic domain"/>
    <property type="match status" value="1"/>
</dbReference>
<dbReference type="PANTHER" id="PTHR24138:SF10">
    <property type="entry name" value="PHOSPHOLIPASE A2"/>
    <property type="match status" value="1"/>
</dbReference>
<dbReference type="InterPro" id="IPR002641">
    <property type="entry name" value="PNPLA_dom"/>
</dbReference>
<feature type="short sequence motif" description="GXSXG" evidence="2">
    <location>
        <begin position="46"/>
        <end position="50"/>
    </location>
</feature>
<evidence type="ECO:0000256" key="2">
    <source>
        <dbReference type="PROSITE-ProRule" id="PRU01161"/>
    </source>
</evidence>
<dbReference type="Proteomes" id="UP001525961">
    <property type="component" value="Unassembled WGS sequence"/>
</dbReference>
<accession>A0ABT2NAX2</accession>
<feature type="domain" description="PNPLA" evidence="3">
    <location>
        <begin position="10"/>
        <end position="211"/>
    </location>
</feature>
<evidence type="ECO:0000313" key="5">
    <source>
        <dbReference type="Proteomes" id="UP001525961"/>
    </source>
</evidence>
<dbReference type="RefSeq" id="WP_261236466.1">
    <property type="nucleotide sequence ID" value="NZ_JAMXFA010000028.1"/>
</dbReference>
<feature type="active site" description="Proton acceptor" evidence="2">
    <location>
        <position position="198"/>
    </location>
</feature>
<organism evidence="4 5">
    <name type="scientific">Laspinema olomoucense D3b</name>
    <dbReference type="NCBI Taxonomy" id="2953688"/>
    <lineage>
        <taxon>Bacteria</taxon>
        <taxon>Bacillati</taxon>
        <taxon>Cyanobacteriota</taxon>
        <taxon>Cyanophyceae</taxon>
        <taxon>Oscillatoriophycideae</taxon>
        <taxon>Oscillatoriales</taxon>
        <taxon>Laspinemataceae</taxon>
        <taxon>Laspinema</taxon>
        <taxon>Laspinema olomoucense</taxon>
    </lineage>
</organism>
<evidence type="ECO:0000259" key="3">
    <source>
        <dbReference type="PROSITE" id="PS51635"/>
    </source>
</evidence>